<keyword evidence="4" id="KW-1185">Reference proteome</keyword>
<dbReference type="InterPro" id="IPR003123">
    <property type="entry name" value="VPS9"/>
</dbReference>
<dbReference type="PANTHER" id="PTHR23101:SF25">
    <property type="entry name" value="GTPASE-ACTIVATING PROTEIN AND VPS9 DOMAIN-CONTAINING PROTEIN 1"/>
    <property type="match status" value="1"/>
</dbReference>
<evidence type="ECO:0000313" key="3">
    <source>
        <dbReference type="EMBL" id="POM71147.1"/>
    </source>
</evidence>
<sequence>MMFWGRNGGGKSATTSATSLGESSRRSSQNAEIVAIPTVPVAPSYVLSEQRRSELLLAARANRVSWVEGVDERNVTAFPVGSSELPVTLAASTIPSQCRDALGAINDEVSTFFSSLDELKHKILANDLQLTEDEPETNGDTQSSTRRYRTLFRELREQETLLDQWQRSRSGQTRTLTGHDSEMAFLVGFRELVTVLKNPQAAELVYRIQSFVKRAELWDLPVMLKAIATRDRPGGKVQDFVKKLVEQIKHNKKLRGLLQGEEMNQKFLHVRDAYGVDLLHEVLEAFLMEKLYVKTLTPSREVANQDEAFHDRINLLGFISFKHLDLPVPKTEEQEQMWFRLANQLEAMTLCPSPRRKMDSVLRVCQDLTIFLKAQNGGKFPSADEFLPALIYVVLRANPFELKRNVAFILEYRNPTKLVSEPGYFFTHLISSIAFLEEVDGSRLTISIEEFDEGLRRSKDSHRLAGVHRGIDHEVASNTSSSSTGEINNVPVEALQNGQKQQFPHQTAGADKEDEAEESLRLPSVLEIRAKRLALVTNNYC</sequence>
<dbReference type="PROSITE" id="PS51205">
    <property type="entry name" value="VPS9"/>
    <property type="match status" value="1"/>
</dbReference>
<dbReference type="Gene3D" id="1.10.246.120">
    <property type="match status" value="1"/>
</dbReference>
<evidence type="ECO:0000259" key="2">
    <source>
        <dbReference type="PROSITE" id="PS51205"/>
    </source>
</evidence>
<feature type="region of interest" description="Disordered" evidence="1">
    <location>
        <begin position="1"/>
        <end position="27"/>
    </location>
</feature>
<feature type="domain" description="VPS9" evidence="2">
    <location>
        <begin position="303"/>
        <end position="445"/>
    </location>
</feature>
<dbReference type="SMART" id="SM00167">
    <property type="entry name" value="VPS9"/>
    <property type="match status" value="1"/>
</dbReference>
<proteinExistence type="predicted"/>
<dbReference type="EMBL" id="NCKW01006599">
    <property type="protein sequence ID" value="POM71147.1"/>
    <property type="molecule type" value="Genomic_DNA"/>
</dbReference>
<evidence type="ECO:0000313" key="4">
    <source>
        <dbReference type="Proteomes" id="UP000237271"/>
    </source>
</evidence>
<reference evidence="3 4" key="1">
    <citation type="journal article" date="2017" name="Genome Biol. Evol.">
        <title>Phytophthora megakarya and P. palmivora, closely related causal agents of cacao black pod rot, underwent increases in genome sizes and gene numbers by different mechanisms.</title>
        <authorList>
            <person name="Ali S.S."/>
            <person name="Shao J."/>
            <person name="Lary D.J."/>
            <person name="Kronmiller B."/>
            <person name="Shen D."/>
            <person name="Strem M.D."/>
            <person name="Amoako-Attah I."/>
            <person name="Akrofi A.Y."/>
            <person name="Begoude B.A."/>
            <person name="Ten Hoopen G.M."/>
            <person name="Coulibaly K."/>
            <person name="Kebe B.I."/>
            <person name="Melnick R.L."/>
            <person name="Guiltinan M.J."/>
            <person name="Tyler B.M."/>
            <person name="Meinhardt L.W."/>
            <person name="Bailey B.A."/>
        </authorList>
    </citation>
    <scope>NUCLEOTIDE SEQUENCE [LARGE SCALE GENOMIC DNA]</scope>
    <source>
        <strain evidence="4">sbr112.9</strain>
    </source>
</reference>
<organism evidence="3 4">
    <name type="scientific">Phytophthora palmivora</name>
    <dbReference type="NCBI Taxonomy" id="4796"/>
    <lineage>
        <taxon>Eukaryota</taxon>
        <taxon>Sar</taxon>
        <taxon>Stramenopiles</taxon>
        <taxon>Oomycota</taxon>
        <taxon>Peronosporomycetes</taxon>
        <taxon>Peronosporales</taxon>
        <taxon>Peronosporaceae</taxon>
        <taxon>Phytophthora</taxon>
    </lineage>
</organism>
<name>A0A2P4Y024_9STRA</name>
<dbReference type="Gene3D" id="1.20.1050.80">
    <property type="entry name" value="VPS9 domain"/>
    <property type="match status" value="1"/>
</dbReference>
<feature type="compositionally biased region" description="Gly residues" evidence="1">
    <location>
        <begin position="1"/>
        <end position="11"/>
    </location>
</feature>
<protein>
    <recommendedName>
        <fullName evidence="2">VPS9 domain-containing protein</fullName>
    </recommendedName>
</protein>
<dbReference type="PANTHER" id="PTHR23101">
    <property type="entry name" value="RAB GDP/GTP EXCHANGE FACTOR"/>
    <property type="match status" value="1"/>
</dbReference>
<dbReference type="OrthoDB" id="300289at2759"/>
<dbReference type="GO" id="GO:0005829">
    <property type="term" value="C:cytosol"/>
    <property type="evidence" value="ECO:0007669"/>
    <property type="project" value="TreeGrafter"/>
</dbReference>
<dbReference type="InterPro" id="IPR045046">
    <property type="entry name" value="Vps9-like"/>
</dbReference>
<accession>A0A2P4Y024</accession>
<dbReference type="GO" id="GO:0016192">
    <property type="term" value="P:vesicle-mediated transport"/>
    <property type="evidence" value="ECO:0007669"/>
    <property type="project" value="InterPro"/>
</dbReference>
<gene>
    <name evidence="3" type="ORF">PHPALM_12318</name>
</gene>
<evidence type="ECO:0000256" key="1">
    <source>
        <dbReference type="SAM" id="MobiDB-lite"/>
    </source>
</evidence>
<feature type="region of interest" description="Disordered" evidence="1">
    <location>
        <begin position="498"/>
        <end position="519"/>
    </location>
</feature>
<dbReference type="GO" id="GO:0030139">
    <property type="term" value="C:endocytic vesicle"/>
    <property type="evidence" value="ECO:0007669"/>
    <property type="project" value="TreeGrafter"/>
</dbReference>
<dbReference type="GO" id="GO:0005085">
    <property type="term" value="F:guanyl-nucleotide exchange factor activity"/>
    <property type="evidence" value="ECO:0007669"/>
    <property type="project" value="InterPro"/>
</dbReference>
<comment type="caution">
    <text evidence="3">The sequence shown here is derived from an EMBL/GenBank/DDBJ whole genome shotgun (WGS) entry which is preliminary data.</text>
</comment>
<feature type="compositionally biased region" description="Polar residues" evidence="1">
    <location>
        <begin position="12"/>
        <end position="27"/>
    </location>
</feature>
<dbReference type="Pfam" id="PF02204">
    <property type="entry name" value="VPS9"/>
    <property type="match status" value="1"/>
</dbReference>
<dbReference type="InterPro" id="IPR037191">
    <property type="entry name" value="VPS9_dom_sf"/>
</dbReference>
<dbReference type="AlphaFoldDB" id="A0A2P4Y024"/>
<dbReference type="GO" id="GO:0031267">
    <property type="term" value="F:small GTPase binding"/>
    <property type="evidence" value="ECO:0007669"/>
    <property type="project" value="TreeGrafter"/>
</dbReference>
<dbReference type="Proteomes" id="UP000237271">
    <property type="component" value="Unassembled WGS sequence"/>
</dbReference>
<dbReference type="SUPFAM" id="SSF109993">
    <property type="entry name" value="VPS9 domain"/>
    <property type="match status" value="1"/>
</dbReference>